<reference evidence="3 4" key="1">
    <citation type="submission" date="2018-06" db="EMBL/GenBank/DDBJ databases">
        <title>Extensive metabolic versatility and redundancy in microbially diverse, dynamic hydrothermal sediments.</title>
        <authorList>
            <person name="Dombrowski N."/>
            <person name="Teske A."/>
            <person name="Baker B.J."/>
        </authorList>
    </citation>
    <scope>NUCLEOTIDE SEQUENCE [LARGE SCALE GENOMIC DNA]</scope>
    <source>
        <strain evidence="3">B3_G15</strain>
    </source>
</reference>
<sequence length="463" mass="52747">MKFGSKWCSCWFYILVLVVFLLVLFGCSLDRFSEFSIVSSSLSSNGIIGTEKEPITLTFTKEIAKPGASVYIRVEDDNGSSIGIKCTVDEKAMIIVPDEKWKPYTRYWLIIDRGLTDVYGRSLDNNYYIPFQSTDALLPVSAIIISPEVKNNKIEEEIDVFEILFSSPVDKESIVRAFSIVPDLDGYFEWIEPEDLSEKEDLISLGYTGDKLIFTPLEPIIPNNVYSVIISEGGLDKSGFHIKRFERSFEYKPNTPFPAVDRILVDNEVIFDLSALNQNSGNQSCLQCENIRIENKTFIITYDRAEKNCEVQFEFSEPIDPVSFKEKLSISPSAEFELQWYGQSLAGIRLQENLEIQKYYSIELKNGVESNESILMQYGYLIEIFTGGDFSTFLSFYADDFTTLQINGELFDDDLPVVIDSVQTGKDDEAYFIRIVYTDQAENPDPYSLKATVDIKLLFENPL</sequence>
<protein>
    <recommendedName>
        <fullName evidence="2">SbsA Ig-like domain-containing protein</fullName>
    </recommendedName>
</protein>
<proteinExistence type="predicted"/>
<comment type="caution">
    <text evidence="3">The sequence shown here is derived from an EMBL/GenBank/DDBJ whole genome shotgun (WGS) entry which is preliminary data.</text>
</comment>
<organism evidence="3 4">
    <name type="scientific">Aerophobetes bacterium</name>
    <dbReference type="NCBI Taxonomy" id="2030807"/>
    <lineage>
        <taxon>Bacteria</taxon>
        <taxon>Candidatus Aerophobota</taxon>
    </lineage>
</organism>
<keyword evidence="1" id="KW-0732">Signal</keyword>
<dbReference type="AlphaFoldDB" id="A0A662D424"/>
<evidence type="ECO:0000256" key="1">
    <source>
        <dbReference type="ARBA" id="ARBA00022729"/>
    </source>
</evidence>
<accession>A0A662D424</accession>
<dbReference type="Pfam" id="PF13205">
    <property type="entry name" value="Big_5"/>
    <property type="match status" value="1"/>
</dbReference>
<evidence type="ECO:0000313" key="4">
    <source>
        <dbReference type="Proteomes" id="UP000280417"/>
    </source>
</evidence>
<dbReference type="Proteomes" id="UP000280417">
    <property type="component" value="Unassembled WGS sequence"/>
</dbReference>
<evidence type="ECO:0000259" key="2">
    <source>
        <dbReference type="Pfam" id="PF13205"/>
    </source>
</evidence>
<dbReference type="EMBL" id="QMQA01000376">
    <property type="protein sequence ID" value="RLE09282.1"/>
    <property type="molecule type" value="Genomic_DNA"/>
</dbReference>
<dbReference type="PROSITE" id="PS51257">
    <property type="entry name" value="PROKAR_LIPOPROTEIN"/>
    <property type="match status" value="1"/>
</dbReference>
<dbReference type="InterPro" id="IPR032812">
    <property type="entry name" value="SbsA_Ig"/>
</dbReference>
<name>A0A662D424_UNCAE</name>
<evidence type="ECO:0000313" key="3">
    <source>
        <dbReference type="EMBL" id="RLE09282.1"/>
    </source>
</evidence>
<gene>
    <name evidence="3" type="ORF">DRJ04_10030</name>
</gene>
<feature type="non-terminal residue" evidence="3">
    <location>
        <position position="463"/>
    </location>
</feature>
<feature type="domain" description="SbsA Ig-like" evidence="2">
    <location>
        <begin position="42"/>
        <end position="131"/>
    </location>
</feature>